<dbReference type="Pfam" id="PF03466">
    <property type="entry name" value="LysR_substrate"/>
    <property type="match status" value="1"/>
</dbReference>
<proteinExistence type="inferred from homology"/>
<dbReference type="InterPro" id="IPR036390">
    <property type="entry name" value="WH_DNA-bd_sf"/>
</dbReference>
<evidence type="ECO:0000256" key="3">
    <source>
        <dbReference type="ARBA" id="ARBA00023125"/>
    </source>
</evidence>
<dbReference type="EMBL" id="JACBYR010000001">
    <property type="protein sequence ID" value="NYE84219.1"/>
    <property type="molecule type" value="Genomic_DNA"/>
</dbReference>
<dbReference type="GO" id="GO:0003700">
    <property type="term" value="F:DNA-binding transcription factor activity"/>
    <property type="evidence" value="ECO:0007669"/>
    <property type="project" value="InterPro"/>
</dbReference>
<comment type="caution">
    <text evidence="6">The sequence shown here is derived from an EMBL/GenBank/DDBJ whole genome shotgun (WGS) entry which is preliminary data.</text>
</comment>
<keyword evidence="4" id="KW-0804">Transcription</keyword>
<dbReference type="SUPFAM" id="SSF53850">
    <property type="entry name" value="Periplasmic binding protein-like II"/>
    <property type="match status" value="1"/>
</dbReference>
<dbReference type="PANTHER" id="PTHR30126:SF39">
    <property type="entry name" value="HTH-TYPE TRANSCRIPTIONAL REGULATOR CYSL"/>
    <property type="match status" value="1"/>
</dbReference>
<dbReference type="InterPro" id="IPR000847">
    <property type="entry name" value="LysR_HTH_N"/>
</dbReference>
<accession>A0A7Y9IWG0</accession>
<evidence type="ECO:0000256" key="1">
    <source>
        <dbReference type="ARBA" id="ARBA00009437"/>
    </source>
</evidence>
<dbReference type="PROSITE" id="PS50931">
    <property type="entry name" value="HTH_LYSR"/>
    <property type="match status" value="1"/>
</dbReference>
<dbReference type="AlphaFoldDB" id="A0A7Y9IWG0"/>
<feature type="domain" description="HTH lysR-type" evidence="5">
    <location>
        <begin position="1"/>
        <end position="58"/>
    </location>
</feature>
<dbReference type="GO" id="GO:0000976">
    <property type="term" value="F:transcription cis-regulatory region binding"/>
    <property type="evidence" value="ECO:0007669"/>
    <property type="project" value="TreeGrafter"/>
</dbReference>
<comment type="similarity">
    <text evidence="1">Belongs to the LysR transcriptional regulatory family.</text>
</comment>
<dbReference type="PANTHER" id="PTHR30126">
    <property type="entry name" value="HTH-TYPE TRANSCRIPTIONAL REGULATOR"/>
    <property type="match status" value="1"/>
</dbReference>
<keyword evidence="3 6" id="KW-0238">DNA-binding</keyword>
<organism evidence="6 7">
    <name type="scientific">Pigmentiphaga litoralis</name>
    <dbReference type="NCBI Taxonomy" id="516702"/>
    <lineage>
        <taxon>Bacteria</taxon>
        <taxon>Pseudomonadati</taxon>
        <taxon>Pseudomonadota</taxon>
        <taxon>Betaproteobacteria</taxon>
        <taxon>Burkholderiales</taxon>
        <taxon>Alcaligenaceae</taxon>
        <taxon>Pigmentiphaga</taxon>
    </lineage>
</organism>
<dbReference type="InterPro" id="IPR036388">
    <property type="entry name" value="WH-like_DNA-bd_sf"/>
</dbReference>
<gene>
    <name evidence="6" type="ORF">FHW18_003490</name>
</gene>
<evidence type="ECO:0000313" key="7">
    <source>
        <dbReference type="Proteomes" id="UP000542125"/>
    </source>
</evidence>
<dbReference type="InterPro" id="IPR005119">
    <property type="entry name" value="LysR_subst-bd"/>
</dbReference>
<dbReference type="Gene3D" id="1.10.10.10">
    <property type="entry name" value="Winged helix-like DNA-binding domain superfamily/Winged helix DNA-binding domain"/>
    <property type="match status" value="1"/>
</dbReference>
<evidence type="ECO:0000313" key="6">
    <source>
        <dbReference type="EMBL" id="NYE84219.1"/>
    </source>
</evidence>
<keyword evidence="2" id="KW-0805">Transcription regulation</keyword>
<sequence length="308" mass="33249">MKIETFATLEAVLQTGTFAAAARATNVTPSAVSMQMKQLELYLGKPLFDRSGLQARPTQLAHDVADTLRAALQGLESLRAGSSLAVEGQVRLGIIESLQAAVLPGIMAFLRERHPRLELRPARGRSSTLTAAVKAGDLDAALVAQPLSGGSARLRWTPMFTRELVVIAPPDADDTALGTLFRQHDWIRYDRNTVTGAMAVQYANEHFPDIRGALEFDSSPAIVAMVSAGLGVSLLQEPDPAVLQVYPVRVIRLGRGAPVLQFSMVTRKNDDDNRSIDAVRQGMQVSVGSFRRQAGSRGRLRRAAGRTA</sequence>
<dbReference type="Gene3D" id="3.40.190.10">
    <property type="entry name" value="Periplasmic binding protein-like II"/>
    <property type="match status" value="2"/>
</dbReference>
<protein>
    <submittedName>
        <fullName evidence="6">DNA-binding transcriptional LysR family regulator</fullName>
    </submittedName>
</protein>
<evidence type="ECO:0000259" key="5">
    <source>
        <dbReference type="PROSITE" id="PS50931"/>
    </source>
</evidence>
<name>A0A7Y9IWG0_9BURK</name>
<keyword evidence="7" id="KW-1185">Reference proteome</keyword>
<evidence type="ECO:0000256" key="4">
    <source>
        <dbReference type="ARBA" id="ARBA00023163"/>
    </source>
</evidence>
<dbReference type="SUPFAM" id="SSF46785">
    <property type="entry name" value="Winged helix' DNA-binding domain"/>
    <property type="match status" value="1"/>
</dbReference>
<reference evidence="6 7" key="1">
    <citation type="submission" date="2020-07" db="EMBL/GenBank/DDBJ databases">
        <title>Genomic Encyclopedia of Type Strains, Phase IV (KMG-V): Genome sequencing to study the core and pangenomes of soil and plant-associated prokaryotes.</title>
        <authorList>
            <person name="Whitman W."/>
        </authorList>
    </citation>
    <scope>NUCLEOTIDE SEQUENCE [LARGE SCALE GENOMIC DNA]</scope>
    <source>
        <strain evidence="6 7">SAS40</strain>
    </source>
</reference>
<dbReference type="Pfam" id="PF00126">
    <property type="entry name" value="HTH_1"/>
    <property type="match status" value="1"/>
</dbReference>
<dbReference type="RefSeq" id="WP_179587933.1">
    <property type="nucleotide sequence ID" value="NZ_JACBYR010000001.1"/>
</dbReference>
<dbReference type="PRINTS" id="PR00039">
    <property type="entry name" value="HTHLYSR"/>
</dbReference>
<evidence type="ECO:0000256" key="2">
    <source>
        <dbReference type="ARBA" id="ARBA00023015"/>
    </source>
</evidence>
<dbReference type="Proteomes" id="UP000542125">
    <property type="component" value="Unassembled WGS sequence"/>
</dbReference>